<name>A0A8J8B8U8_9RHOB</name>
<accession>A0A8J8B8U8</accession>
<proteinExistence type="predicted"/>
<evidence type="ECO:0000256" key="1">
    <source>
        <dbReference type="SAM" id="MobiDB-lite"/>
    </source>
</evidence>
<comment type="caution">
    <text evidence="2">The sequence shown here is derived from an EMBL/GenBank/DDBJ whole genome shotgun (WGS) entry which is preliminary data.</text>
</comment>
<evidence type="ECO:0000313" key="2">
    <source>
        <dbReference type="EMBL" id="MBS0125149.1"/>
    </source>
</evidence>
<feature type="region of interest" description="Disordered" evidence="1">
    <location>
        <begin position="42"/>
        <end position="72"/>
    </location>
</feature>
<dbReference type="EMBL" id="JAGTUU010000005">
    <property type="protein sequence ID" value="MBS0125149.1"/>
    <property type="molecule type" value="Genomic_DNA"/>
</dbReference>
<sequence>MTFTNSGATRADPRIAEIAQIKDAAERARTLFAYLEDWVPPGTGAAAPETPDQVEGSRATAPLPALPPQRPAPLVPRFEDGQLVRGGGAPLSSAEAERRAEDGWQALKRYVGNFRDAFEISNNAPLLKFLDQFEAAMGEAYDPRRSIEIGMAGQRLVRLSRNAAFLRELPLGADDDLKGFAEEIDRYADRFQDWLDYKADRDTAGRDAAKPETVRAARDDYLDVAEALRTSPEVEAGLARDYRDAVDAATGPDADDIAASGLDASTREIGRAIGEKALQEITSGTAARREIDAMDAVHDQELAKWKWRLGGFAVVFLRRQGPALRRLALRFPSSLGWLENVLDYIGAD</sequence>
<reference evidence="2" key="1">
    <citation type="submission" date="2021-04" db="EMBL/GenBank/DDBJ databases">
        <authorList>
            <person name="Yoon J."/>
        </authorList>
    </citation>
    <scope>NUCLEOTIDE SEQUENCE</scope>
    <source>
        <strain evidence="2">KMU-90</strain>
    </source>
</reference>
<dbReference type="RefSeq" id="WP_212537108.1">
    <property type="nucleotide sequence ID" value="NZ_JAGTUU010000005.1"/>
</dbReference>
<gene>
    <name evidence="2" type="ORF">KB874_13730</name>
</gene>
<feature type="compositionally biased region" description="Low complexity" evidence="1">
    <location>
        <begin position="42"/>
        <end position="51"/>
    </location>
</feature>
<evidence type="ECO:0000313" key="3">
    <source>
        <dbReference type="Proteomes" id="UP000681356"/>
    </source>
</evidence>
<organism evidence="2 3">
    <name type="scientific">Thetidibacter halocola</name>
    <dbReference type="NCBI Taxonomy" id="2827239"/>
    <lineage>
        <taxon>Bacteria</taxon>
        <taxon>Pseudomonadati</taxon>
        <taxon>Pseudomonadota</taxon>
        <taxon>Alphaproteobacteria</taxon>
        <taxon>Rhodobacterales</taxon>
        <taxon>Roseobacteraceae</taxon>
        <taxon>Thetidibacter</taxon>
    </lineage>
</organism>
<keyword evidence="3" id="KW-1185">Reference proteome</keyword>
<dbReference type="Proteomes" id="UP000681356">
    <property type="component" value="Unassembled WGS sequence"/>
</dbReference>
<evidence type="ECO:0008006" key="4">
    <source>
        <dbReference type="Google" id="ProtNLM"/>
    </source>
</evidence>
<protein>
    <recommendedName>
        <fullName evidence="4">DUF885 domain-containing protein</fullName>
    </recommendedName>
</protein>
<dbReference type="AlphaFoldDB" id="A0A8J8B8U8"/>